<dbReference type="Proteomes" id="UP001597229">
    <property type="component" value="Unassembled WGS sequence"/>
</dbReference>
<proteinExistence type="predicted"/>
<protein>
    <submittedName>
        <fullName evidence="2">Uncharacterized protein</fullName>
    </submittedName>
</protein>
<evidence type="ECO:0000256" key="1">
    <source>
        <dbReference type="SAM" id="MobiDB-lite"/>
    </source>
</evidence>
<dbReference type="RefSeq" id="WP_367918566.1">
    <property type="nucleotide sequence ID" value="NZ_BAABAC010000013.1"/>
</dbReference>
<comment type="caution">
    <text evidence="2">The sequence shown here is derived from an EMBL/GenBank/DDBJ whole genome shotgun (WGS) entry which is preliminary data.</text>
</comment>
<name>A0ABW3W0R2_9ACTN</name>
<organism evidence="2 3">
    <name type="scientific">Nocardioides ginsengisoli</name>
    <dbReference type="NCBI Taxonomy" id="363868"/>
    <lineage>
        <taxon>Bacteria</taxon>
        <taxon>Bacillati</taxon>
        <taxon>Actinomycetota</taxon>
        <taxon>Actinomycetes</taxon>
        <taxon>Propionibacteriales</taxon>
        <taxon>Nocardioidaceae</taxon>
        <taxon>Nocardioides</taxon>
    </lineage>
</organism>
<evidence type="ECO:0000313" key="3">
    <source>
        <dbReference type="Proteomes" id="UP001597229"/>
    </source>
</evidence>
<dbReference type="EMBL" id="JBHTLX010000012">
    <property type="protein sequence ID" value="MFD1248015.1"/>
    <property type="molecule type" value="Genomic_DNA"/>
</dbReference>
<feature type="region of interest" description="Disordered" evidence="1">
    <location>
        <begin position="153"/>
        <end position="173"/>
    </location>
</feature>
<gene>
    <name evidence="2" type="ORF">ACFQ3F_09465</name>
</gene>
<accession>A0ABW3W0R2</accession>
<keyword evidence="3" id="KW-1185">Reference proteome</keyword>
<reference evidence="3" key="1">
    <citation type="journal article" date="2019" name="Int. J. Syst. Evol. Microbiol.">
        <title>The Global Catalogue of Microorganisms (GCM) 10K type strain sequencing project: providing services to taxonomists for standard genome sequencing and annotation.</title>
        <authorList>
            <consortium name="The Broad Institute Genomics Platform"/>
            <consortium name="The Broad Institute Genome Sequencing Center for Infectious Disease"/>
            <person name="Wu L."/>
            <person name="Ma J."/>
        </authorList>
    </citation>
    <scope>NUCLEOTIDE SEQUENCE [LARGE SCALE GENOMIC DNA]</scope>
    <source>
        <strain evidence="3">CCUG 52478</strain>
    </source>
</reference>
<sequence>MGLVAGVAVVVVLLLSHGFGRAVPTNNYRPPLPPDALATGCFPLPDGALLDVPHQIRQDGNVATATGPRRRLVGQFDLIGRDAALDKMVEAFTRVGFVAGTPEDDGDLRAVRLTKGSETVTVSAAPYPHTGPGSLVRGQFVMDLPVITAAKDDPVCSDPKSTKRWNGDQVMPQ</sequence>
<evidence type="ECO:0000313" key="2">
    <source>
        <dbReference type="EMBL" id="MFD1248015.1"/>
    </source>
</evidence>